<dbReference type="Proteomes" id="UP000700334">
    <property type="component" value="Unassembled WGS sequence"/>
</dbReference>
<sequence>MTLERIARDQLLVRGGGHRLSHQAPVLQSHRGGRRLLGRPLGPVGCPVPSR</sequence>
<keyword evidence="3" id="KW-1185">Reference proteome</keyword>
<name>A0A8J5ZXR9_GALPY</name>
<evidence type="ECO:0000256" key="1">
    <source>
        <dbReference type="SAM" id="MobiDB-lite"/>
    </source>
</evidence>
<gene>
    <name evidence="2" type="ORF">J0S82_017486</name>
</gene>
<organism evidence="2 3">
    <name type="scientific">Galemys pyrenaicus</name>
    <name type="common">Iberian desman</name>
    <name type="synonym">Pyrenean desman</name>
    <dbReference type="NCBI Taxonomy" id="202257"/>
    <lineage>
        <taxon>Eukaryota</taxon>
        <taxon>Metazoa</taxon>
        <taxon>Chordata</taxon>
        <taxon>Craniata</taxon>
        <taxon>Vertebrata</taxon>
        <taxon>Euteleostomi</taxon>
        <taxon>Mammalia</taxon>
        <taxon>Eutheria</taxon>
        <taxon>Laurasiatheria</taxon>
        <taxon>Eulipotyphla</taxon>
        <taxon>Talpidae</taxon>
        <taxon>Galemys</taxon>
    </lineage>
</organism>
<evidence type="ECO:0000313" key="2">
    <source>
        <dbReference type="EMBL" id="KAG8509968.1"/>
    </source>
</evidence>
<protein>
    <submittedName>
        <fullName evidence="2">Uncharacterized protein</fullName>
    </submittedName>
</protein>
<feature type="region of interest" description="Disordered" evidence="1">
    <location>
        <begin position="26"/>
        <end position="51"/>
    </location>
</feature>
<reference evidence="2" key="1">
    <citation type="journal article" date="2021" name="Evol. Appl.">
        <title>The genome of the Pyrenean desman and the effects of bottlenecks and inbreeding on the genomic landscape of an endangered species.</title>
        <authorList>
            <person name="Escoda L."/>
            <person name="Castresana J."/>
        </authorList>
    </citation>
    <scope>NUCLEOTIDE SEQUENCE</scope>
    <source>
        <strain evidence="2">IBE-C5619</strain>
    </source>
</reference>
<dbReference type="AlphaFoldDB" id="A0A8J5ZXR9"/>
<comment type="caution">
    <text evidence="2">The sequence shown here is derived from an EMBL/GenBank/DDBJ whole genome shotgun (WGS) entry which is preliminary data.</text>
</comment>
<proteinExistence type="predicted"/>
<accession>A0A8J5ZXR9</accession>
<feature type="compositionally biased region" description="Low complexity" evidence="1">
    <location>
        <begin position="38"/>
        <end position="51"/>
    </location>
</feature>
<evidence type="ECO:0000313" key="3">
    <source>
        <dbReference type="Proteomes" id="UP000700334"/>
    </source>
</evidence>
<dbReference type="EMBL" id="JAGFMF010011925">
    <property type="protein sequence ID" value="KAG8509968.1"/>
    <property type="molecule type" value="Genomic_DNA"/>
</dbReference>